<evidence type="ECO:0008006" key="3">
    <source>
        <dbReference type="Google" id="ProtNLM"/>
    </source>
</evidence>
<dbReference type="OrthoDB" id="4876345at2"/>
<dbReference type="EMBL" id="FNOU01000004">
    <property type="protein sequence ID" value="SDX63356.1"/>
    <property type="molecule type" value="Genomic_DNA"/>
</dbReference>
<keyword evidence="2" id="KW-1185">Reference proteome</keyword>
<organism evidence="1 2">
    <name type="scientific">Eubacterium barkeri</name>
    <name type="common">Clostridium barkeri</name>
    <dbReference type="NCBI Taxonomy" id="1528"/>
    <lineage>
        <taxon>Bacteria</taxon>
        <taxon>Bacillati</taxon>
        <taxon>Bacillota</taxon>
        <taxon>Clostridia</taxon>
        <taxon>Eubacteriales</taxon>
        <taxon>Eubacteriaceae</taxon>
        <taxon>Eubacterium</taxon>
    </lineage>
</organism>
<evidence type="ECO:0000313" key="1">
    <source>
        <dbReference type="EMBL" id="SDX63356.1"/>
    </source>
</evidence>
<dbReference type="STRING" id="1528.SAMN04488579_104146"/>
<accession>A0A1H3DAH0</accession>
<dbReference type="Proteomes" id="UP000199652">
    <property type="component" value="Unassembled WGS sequence"/>
</dbReference>
<dbReference type="RefSeq" id="WP_090243779.1">
    <property type="nucleotide sequence ID" value="NZ_FNOU01000004.1"/>
</dbReference>
<reference evidence="2" key="1">
    <citation type="submission" date="2016-10" db="EMBL/GenBank/DDBJ databases">
        <authorList>
            <person name="Varghese N."/>
            <person name="Submissions S."/>
        </authorList>
    </citation>
    <scope>NUCLEOTIDE SEQUENCE [LARGE SCALE GENOMIC DNA]</scope>
    <source>
        <strain evidence="2">VPI 5359</strain>
    </source>
</reference>
<name>A0A1H3DAH0_EUBBA</name>
<dbReference type="AlphaFoldDB" id="A0A1H3DAH0"/>
<proteinExistence type="predicted"/>
<protein>
    <recommendedName>
        <fullName evidence="3">Alcohol acetyltransferase</fullName>
    </recommendedName>
</protein>
<gene>
    <name evidence="1" type="ORF">SAMN04488579_104146</name>
</gene>
<sequence>MKTKAYLKMDAVGEQYLYQNTDRCPNAPRYEVTMTETIDPDKLTAALNDVYARFPQMAVGIEERGNYIGYREITTPAKVYPEEGQIITLGTEDSDGHLIYVTYAEKTIYCVIFHGLGDGLGFNVFVKSLVFRYAQLMGYPVENDGSIRSVDEPFDPLEAEDQVEKYWNHSFGALKTMPHYSAFMVPLEEKEPDAGDTIVEIKIPFKALHGVAKAYQASPLTFLSPVFGAAIYEKYEEQLEPGKPIIAGTPINLRQFFPTPTTRYFAVTGGLAIGKAFDKKDFSEILKENKAILDAQMDGEYLLNEFLKTLRSSKPLLEANIPNEKKREIVYEAVTSFLDQYTYLLTNIGNVVMPDSLLTYVEDFNVVLPAGMTPFTIAVTSLKGIMTLNIAQYNKSTDICERFVEILNALDIGAKINRVYSFHTMRQYP</sequence>
<evidence type="ECO:0000313" key="2">
    <source>
        <dbReference type="Proteomes" id="UP000199652"/>
    </source>
</evidence>